<feature type="coiled-coil region" evidence="1">
    <location>
        <begin position="203"/>
        <end position="254"/>
    </location>
</feature>
<evidence type="ECO:0000256" key="1">
    <source>
        <dbReference type="SAM" id="Coils"/>
    </source>
</evidence>
<protein>
    <submittedName>
        <fullName evidence="4">Uncharacterized protein</fullName>
    </submittedName>
</protein>
<feature type="compositionally biased region" description="Low complexity" evidence="2">
    <location>
        <begin position="54"/>
        <end position="74"/>
    </location>
</feature>
<feature type="region of interest" description="Disordered" evidence="2">
    <location>
        <begin position="51"/>
        <end position="138"/>
    </location>
</feature>
<name>A0A6P8B6C9_PYRGI</name>
<keyword evidence="3" id="KW-1185">Reference proteome</keyword>
<feature type="compositionally biased region" description="Polar residues" evidence="2">
    <location>
        <begin position="668"/>
        <end position="685"/>
    </location>
</feature>
<reference evidence="3 4" key="1">
    <citation type="journal article" date="2019" name="Mol. Biol. Evol.">
        <title>Blast fungal genomes show frequent chromosomal changes, gene gains and losses, and effector gene turnover.</title>
        <authorList>
            <person name="Gomez Luciano L.B."/>
            <person name="Jason Tsai I."/>
            <person name="Chuma I."/>
            <person name="Tosa Y."/>
            <person name="Chen Y.H."/>
            <person name="Li J.Y."/>
            <person name="Li M.Y."/>
            <person name="Jade Lu M.Y."/>
            <person name="Nakayashiki H."/>
            <person name="Li W.H."/>
        </authorList>
    </citation>
    <scope>NUCLEOTIDE SEQUENCE [LARGE SCALE GENOMIC DNA]</scope>
    <source>
        <strain evidence="3 4">NI907</strain>
    </source>
</reference>
<feature type="region of interest" description="Disordered" evidence="2">
    <location>
        <begin position="1"/>
        <end position="26"/>
    </location>
</feature>
<evidence type="ECO:0000256" key="2">
    <source>
        <dbReference type="SAM" id="MobiDB-lite"/>
    </source>
</evidence>
<dbReference type="GeneID" id="41961080"/>
<feature type="compositionally biased region" description="Low complexity" evidence="2">
    <location>
        <begin position="109"/>
        <end position="126"/>
    </location>
</feature>
<evidence type="ECO:0000313" key="3">
    <source>
        <dbReference type="Proteomes" id="UP000515153"/>
    </source>
</evidence>
<dbReference type="AlphaFoldDB" id="A0A6P8B6C9"/>
<dbReference type="KEGG" id="pgri:PgNI_06144"/>
<reference evidence="4" key="2">
    <citation type="submission" date="2019-10" db="EMBL/GenBank/DDBJ databases">
        <authorList>
            <consortium name="NCBI Genome Project"/>
        </authorList>
    </citation>
    <scope>NUCLEOTIDE SEQUENCE</scope>
    <source>
        <strain evidence="4">NI907</strain>
    </source>
</reference>
<dbReference type="OrthoDB" id="3553547at2759"/>
<dbReference type="RefSeq" id="XP_030982569.1">
    <property type="nucleotide sequence ID" value="XM_031126171.1"/>
</dbReference>
<proteinExistence type="predicted"/>
<sequence>MEARKNQRQAPVLNFTAPHNTGDNPEDIFALGLRRGFDPTTVAARIFHSVKPLSNPSGSSISSSSSSSSSSRSLSSDDHINAKSAQKTKNRVGYAGKSPQHVLIPVPASDKSATLSKFSSSSTSLSGDYKENDERDGDQQDALAKKLWEKLAAHRRTRAKLRKSKEVIRKNLRASELQVTQADNLFLNQARRVLFQDSTVSDAEELSENKKDLLTLFNNIQEERSKHFMLQNDLEELEADLSREEVSLEAAEEDFLQQVYRNQLEAAGGLRRPTVKTILPKKETQQDLPSSASLRGIRADLAQDFHPLYTRLLKATSRKKLEEEELENLTLERNHIVRIITLKYLIALARQRQEQVDDDRVFEIRPEDTEILEKQLKDPNNIDILARRYDIDEDDVEFLKTFDQQVKEGEHIVASLTAEIWHLRSLCIERGAMPRYPEPSYEYDINEALGLPTEQVEEEMEDPIFNGRAFVPVVHPGYKPKPQPKWPNDPLSLRNPRFFLLLSDPRHVLEEKTPQRALQEAAQRVKKQLPPDAAQDDAAVRKNHEVQRYVKEININNLLLNAEPSKKVDFINRWLMHKLRTSTVEMLVLLMVSMTTLSLTRITNWGAWQNDIARFWTRDAAFNIPEEVIDGPRTSTISSQDDGGDSAFRGAEANADVSAAPVDDTPALSRQNSVIEQPSSMQSDLGQMPREQIDSPTATRVLSHHSV</sequence>
<reference evidence="4" key="3">
    <citation type="submission" date="2025-08" db="UniProtKB">
        <authorList>
            <consortium name="RefSeq"/>
        </authorList>
    </citation>
    <scope>IDENTIFICATION</scope>
    <source>
        <strain evidence="4">NI907</strain>
    </source>
</reference>
<organism evidence="3 4">
    <name type="scientific">Pyricularia grisea</name>
    <name type="common">Crabgrass-specific blast fungus</name>
    <name type="synonym">Magnaporthe grisea</name>
    <dbReference type="NCBI Taxonomy" id="148305"/>
    <lineage>
        <taxon>Eukaryota</taxon>
        <taxon>Fungi</taxon>
        <taxon>Dikarya</taxon>
        <taxon>Ascomycota</taxon>
        <taxon>Pezizomycotina</taxon>
        <taxon>Sordariomycetes</taxon>
        <taxon>Sordariomycetidae</taxon>
        <taxon>Magnaporthales</taxon>
        <taxon>Pyriculariaceae</taxon>
        <taxon>Pyricularia</taxon>
    </lineage>
</organism>
<gene>
    <name evidence="4" type="ORF">PgNI_06144</name>
</gene>
<feature type="region of interest" description="Disordered" evidence="2">
    <location>
        <begin position="658"/>
        <end position="707"/>
    </location>
</feature>
<evidence type="ECO:0000313" key="4">
    <source>
        <dbReference type="RefSeq" id="XP_030982569.1"/>
    </source>
</evidence>
<accession>A0A6P8B6C9</accession>
<dbReference type="Proteomes" id="UP000515153">
    <property type="component" value="Chromosome I"/>
</dbReference>
<keyword evidence="1" id="KW-0175">Coiled coil</keyword>